<dbReference type="Proteomes" id="UP000789901">
    <property type="component" value="Unassembled WGS sequence"/>
</dbReference>
<organism evidence="1 2">
    <name type="scientific">Gigaspora margarita</name>
    <dbReference type="NCBI Taxonomy" id="4874"/>
    <lineage>
        <taxon>Eukaryota</taxon>
        <taxon>Fungi</taxon>
        <taxon>Fungi incertae sedis</taxon>
        <taxon>Mucoromycota</taxon>
        <taxon>Glomeromycotina</taxon>
        <taxon>Glomeromycetes</taxon>
        <taxon>Diversisporales</taxon>
        <taxon>Gigasporaceae</taxon>
        <taxon>Gigaspora</taxon>
    </lineage>
</organism>
<feature type="non-terminal residue" evidence="1">
    <location>
        <position position="79"/>
    </location>
</feature>
<sequence length="79" mass="9109">MKQAARERAFNSEPNLVELGYSGLIESDLATSLLAIGIIKKVADLIITEWWDKWHSFFQEEIWLQQSSEGKKKENSVKK</sequence>
<reference evidence="1 2" key="1">
    <citation type="submission" date="2021-06" db="EMBL/GenBank/DDBJ databases">
        <authorList>
            <person name="Kallberg Y."/>
            <person name="Tangrot J."/>
            <person name="Rosling A."/>
        </authorList>
    </citation>
    <scope>NUCLEOTIDE SEQUENCE [LARGE SCALE GENOMIC DNA]</scope>
    <source>
        <strain evidence="1 2">120-4 pot B 10/14</strain>
    </source>
</reference>
<comment type="caution">
    <text evidence="1">The sequence shown here is derived from an EMBL/GenBank/DDBJ whole genome shotgun (WGS) entry which is preliminary data.</text>
</comment>
<evidence type="ECO:0000313" key="1">
    <source>
        <dbReference type="EMBL" id="CAG8684537.1"/>
    </source>
</evidence>
<accession>A0ABN7UVI1</accession>
<name>A0ABN7UVI1_GIGMA</name>
<dbReference type="EMBL" id="CAJVQB010006461">
    <property type="protein sequence ID" value="CAG8684537.1"/>
    <property type="molecule type" value="Genomic_DNA"/>
</dbReference>
<evidence type="ECO:0000313" key="2">
    <source>
        <dbReference type="Proteomes" id="UP000789901"/>
    </source>
</evidence>
<protein>
    <submittedName>
        <fullName evidence="1">6430_t:CDS:1</fullName>
    </submittedName>
</protein>
<gene>
    <name evidence="1" type="ORF">GMARGA_LOCUS11174</name>
</gene>
<keyword evidence="2" id="KW-1185">Reference proteome</keyword>
<proteinExistence type="predicted"/>